<reference evidence="2 3" key="1">
    <citation type="submission" date="2020-08" db="EMBL/GenBank/DDBJ databases">
        <title>Plant Genome Project.</title>
        <authorList>
            <person name="Zhang R.-G."/>
        </authorList>
    </citation>
    <scope>NUCLEOTIDE SEQUENCE [LARGE SCALE GENOMIC DNA]</scope>
    <source>
        <tissue evidence="2">Rhizome</tissue>
    </source>
</reference>
<evidence type="ECO:0000313" key="2">
    <source>
        <dbReference type="EMBL" id="KAG6532542.1"/>
    </source>
</evidence>
<feature type="region of interest" description="Disordered" evidence="1">
    <location>
        <begin position="325"/>
        <end position="347"/>
    </location>
</feature>
<dbReference type="PANTHER" id="PTHR31509">
    <property type="entry name" value="BPS1-LIKE PROTEIN"/>
    <property type="match status" value="1"/>
</dbReference>
<protein>
    <submittedName>
        <fullName evidence="2">Uncharacterized protein</fullName>
    </submittedName>
</protein>
<dbReference type="AlphaFoldDB" id="A0A8J5LVL8"/>
<gene>
    <name evidence="2" type="ORF">ZIOFF_006388</name>
</gene>
<keyword evidence="3" id="KW-1185">Reference proteome</keyword>
<feature type="compositionally biased region" description="Basic residues" evidence="1">
    <location>
        <begin position="335"/>
        <end position="347"/>
    </location>
</feature>
<dbReference type="EMBL" id="JACMSC010000002">
    <property type="protein sequence ID" value="KAG6532542.1"/>
    <property type="molecule type" value="Genomic_DNA"/>
</dbReference>
<comment type="caution">
    <text evidence="2">The sequence shown here is derived from an EMBL/GenBank/DDBJ whole genome shotgun (WGS) entry which is preliminary data.</text>
</comment>
<organism evidence="2 3">
    <name type="scientific">Zingiber officinale</name>
    <name type="common">Ginger</name>
    <name type="synonym">Amomum zingiber</name>
    <dbReference type="NCBI Taxonomy" id="94328"/>
    <lineage>
        <taxon>Eukaryota</taxon>
        <taxon>Viridiplantae</taxon>
        <taxon>Streptophyta</taxon>
        <taxon>Embryophyta</taxon>
        <taxon>Tracheophyta</taxon>
        <taxon>Spermatophyta</taxon>
        <taxon>Magnoliopsida</taxon>
        <taxon>Liliopsida</taxon>
        <taxon>Zingiberales</taxon>
        <taxon>Zingiberaceae</taxon>
        <taxon>Zingiber</taxon>
    </lineage>
</organism>
<evidence type="ECO:0000256" key="1">
    <source>
        <dbReference type="SAM" id="MobiDB-lite"/>
    </source>
</evidence>
<proteinExistence type="predicted"/>
<name>A0A8J5LVL8_ZINOF</name>
<dbReference type="Proteomes" id="UP000734854">
    <property type="component" value="Unassembled WGS sequence"/>
</dbReference>
<sequence>MASLVAKLMLRHSLQLSTKPPRKAAAAAAPSRPLEEAIGVSLRSLRSTPDDGSPLTLTWIGRVVRLLALTLSRAAALVSQHSLPASDELDSHLDAFLLILDACNAISAQVARLQNRLLHLRLAVRFLASEDGSRQRPPEMIKNARKAIKAWEKSKQDIEIQRHSVAEMLRRMRPADPPRGSASSVLSRASYAVESVSQLVMAAAMVALGLGEPEFLHEIRVSDEWPWVLSFNEVAAEVSSRVGASRPLGELEEVEVAVRRLKEAIDEEEDSERLGTATEAVDNATKAMTAALNGLADSVNAAFHAAMGTRNAALSRLPWNTRRGGSQWLGGGQRSKLRHVTGRGSRRWQCRRPHGVSTLGGTEASMMMVCEGGDRDTSVGFSRVDRVPSRSNARCGNDEQPVFQLGQRRNGTHDDSCTESARGRHGQQWQWVLKKKGKGMDDAILCGWR</sequence>
<accession>A0A8J5LVL8</accession>
<evidence type="ECO:0000313" key="3">
    <source>
        <dbReference type="Proteomes" id="UP000734854"/>
    </source>
</evidence>